<evidence type="ECO:0000259" key="12">
    <source>
        <dbReference type="Pfam" id="PF07715"/>
    </source>
</evidence>
<dbReference type="Pfam" id="PF00593">
    <property type="entry name" value="TonB_dep_Rec_b-barrel"/>
    <property type="match status" value="1"/>
</dbReference>
<evidence type="ECO:0000313" key="13">
    <source>
        <dbReference type="EMBL" id="CEN52002.1"/>
    </source>
</evidence>
<organism evidence="13 14">
    <name type="scientific">Capnocytophaga canimorsus</name>
    <dbReference type="NCBI Taxonomy" id="28188"/>
    <lineage>
        <taxon>Bacteria</taxon>
        <taxon>Pseudomonadati</taxon>
        <taxon>Bacteroidota</taxon>
        <taxon>Flavobacteriia</taxon>
        <taxon>Flavobacteriales</taxon>
        <taxon>Flavobacteriaceae</taxon>
        <taxon>Capnocytophaga</taxon>
    </lineage>
</organism>
<dbReference type="Pfam" id="PF07715">
    <property type="entry name" value="Plug"/>
    <property type="match status" value="1"/>
</dbReference>
<feature type="signal peptide" evidence="10">
    <location>
        <begin position="1"/>
        <end position="19"/>
    </location>
</feature>
<dbReference type="InterPro" id="IPR037066">
    <property type="entry name" value="Plug_dom_sf"/>
</dbReference>
<proteinExistence type="inferred from homology"/>
<comment type="similarity">
    <text evidence="8 9">Belongs to the TonB-dependent receptor family.</text>
</comment>
<keyword evidence="4 8" id="KW-0812">Transmembrane</keyword>
<evidence type="ECO:0000313" key="14">
    <source>
        <dbReference type="Proteomes" id="UP000039370"/>
    </source>
</evidence>
<feature type="chain" id="PRO_5002130304" description="TonB-dependent receptor" evidence="10">
    <location>
        <begin position="20"/>
        <end position="1012"/>
    </location>
</feature>
<dbReference type="SUPFAM" id="SSF49464">
    <property type="entry name" value="Carboxypeptidase regulatory domain-like"/>
    <property type="match status" value="1"/>
</dbReference>
<dbReference type="Pfam" id="PF13715">
    <property type="entry name" value="CarbopepD_reg_2"/>
    <property type="match status" value="1"/>
</dbReference>
<dbReference type="NCBIfam" id="TIGR04057">
    <property type="entry name" value="SusC_RagA_signa"/>
    <property type="match status" value="1"/>
</dbReference>
<evidence type="ECO:0008006" key="15">
    <source>
        <dbReference type="Google" id="ProtNLM"/>
    </source>
</evidence>
<evidence type="ECO:0000256" key="4">
    <source>
        <dbReference type="ARBA" id="ARBA00022692"/>
    </source>
</evidence>
<dbReference type="FunFam" id="2.170.130.10:FF:000009">
    <property type="entry name" value="SusC/RagA family TonB-linked outer membrane protein"/>
    <property type="match status" value="1"/>
</dbReference>
<keyword evidence="10" id="KW-0732">Signal</keyword>
<evidence type="ECO:0000256" key="2">
    <source>
        <dbReference type="ARBA" id="ARBA00022448"/>
    </source>
</evidence>
<dbReference type="InterPro" id="IPR036942">
    <property type="entry name" value="Beta-barrel_TonB_sf"/>
</dbReference>
<dbReference type="Gene3D" id="2.170.130.10">
    <property type="entry name" value="TonB-dependent receptor, plug domain"/>
    <property type="match status" value="1"/>
</dbReference>
<evidence type="ECO:0000256" key="5">
    <source>
        <dbReference type="ARBA" id="ARBA00023077"/>
    </source>
</evidence>
<dbReference type="GO" id="GO:0009279">
    <property type="term" value="C:cell outer membrane"/>
    <property type="evidence" value="ECO:0007669"/>
    <property type="project" value="UniProtKB-SubCell"/>
</dbReference>
<evidence type="ECO:0000256" key="10">
    <source>
        <dbReference type="SAM" id="SignalP"/>
    </source>
</evidence>
<keyword evidence="6 8" id="KW-0472">Membrane</keyword>
<dbReference type="InterPro" id="IPR012910">
    <property type="entry name" value="Plug_dom"/>
</dbReference>
<dbReference type="PROSITE" id="PS52016">
    <property type="entry name" value="TONB_DEPENDENT_REC_3"/>
    <property type="match status" value="1"/>
</dbReference>
<evidence type="ECO:0000256" key="8">
    <source>
        <dbReference type="PROSITE-ProRule" id="PRU01360"/>
    </source>
</evidence>
<evidence type="ECO:0000256" key="3">
    <source>
        <dbReference type="ARBA" id="ARBA00022452"/>
    </source>
</evidence>
<dbReference type="RefSeq" id="WP_041987369.1">
    <property type="nucleotide sequence ID" value="NZ_JBIUQU010000019.1"/>
</dbReference>
<dbReference type="NCBIfam" id="TIGR04056">
    <property type="entry name" value="OMP_RagA_SusC"/>
    <property type="match status" value="1"/>
</dbReference>
<feature type="domain" description="TonB-dependent receptor plug" evidence="12">
    <location>
        <begin position="116"/>
        <end position="221"/>
    </location>
</feature>
<dbReference type="InterPro" id="IPR023997">
    <property type="entry name" value="TonB-dep_OMP_SusC/RagA_CS"/>
</dbReference>
<dbReference type="InterPro" id="IPR000531">
    <property type="entry name" value="Beta-barrel_TonB"/>
</dbReference>
<evidence type="ECO:0000256" key="1">
    <source>
        <dbReference type="ARBA" id="ARBA00004571"/>
    </source>
</evidence>
<sequence>MGKQLLTLLMLLWGSLALAQQRTVSGKVTDQSGNPLPNVNILVKGTAHGTATDFEGLYTLNNVNLGDIIEYSYIGFVTQTRKISDNRQKITLNVVLIEDTQELEDVVVVGYGTQKKTDVTGAVASVDYKQLATQPINTVNDALKGRIAGVHVFSNSGAPGGSISVRVRGVGTVNNADPLYVVDGVPTSDINFLNPNDIASIEVLKDASSSAIYGSRGANGVVLVTTKGGKFNMPSKINIDTYAGVKNLINNWQLTNGAEWYDIQKALNETRTKPINLSLVSRDVSTDWLKEISRTAFVSDGNVSFSGGTDKLVYMVAGGFYKEEGTIIGTDYQRITARLKSDYKVKDYLKVGVNINIQSSDTHNSILEGNPTVGTINTAIKLEPNFPVWIDQSKGKYDYSKFTDFPNPVAQIAYNNDRSEKLRMLANVYAEFELLKDLKFKSSYGWNRTSTDNYSFTPVYEVNVNQRNLENSIYRYNGRNVYQTWENTFNYTKEIGKHNISALYGFTKEKSRYEWVSGSKNNIPNEDKALWFLDAATSGDAAKGSASEFTLMSYLGRINYSFDNKYLITASYRADGSSRFSKGNRWGYFPSVALGWRISEENFLKNTEWLSSLKLRAGWGQIGNQNIGIYPYQTTINGNAQYRYLFGEQEDIWQGYVVTAMRDKNIKWETVESVNVGFDASFFNGKLDLTFDWFNKDTKDMLLSVPIPLYYGYENGPVVNVGKANNKGIELSLNWKNKVSNDFDYNIGFNISTYQNRMTSIGNGNPITGGDYKNGSATRTEEGESIGFFYGYKTAGLFQSQAEIDNWAIQQGKDNSALQPGDLKFVDVTGDGTVDDKDRTKIGSPDPDFIYGVNLGVNYKGWELNAFVQGSQGNEIFNAMKTHLYQFDETNKHKDMVHSWTPTNTDTQMPRLTAKDKNNTNRASDRFVEDGSYVRLKNVTLAYNLPSHWMEKVKMSQMKLYVSAQNLLTFTKYSGADPEIGQVSSSNYLSRGVDLGIYPQARTFVMGLKMQF</sequence>
<dbReference type="InterPro" id="IPR023996">
    <property type="entry name" value="TonB-dep_OMP_SusC/RagA"/>
</dbReference>
<dbReference type="InterPro" id="IPR039426">
    <property type="entry name" value="TonB-dep_rcpt-like"/>
</dbReference>
<dbReference type="Proteomes" id="UP000039370">
    <property type="component" value="Unassembled WGS sequence"/>
</dbReference>
<keyword evidence="2 8" id="KW-0813">Transport</keyword>
<dbReference type="Gene3D" id="2.60.40.1120">
    <property type="entry name" value="Carboxypeptidase-like, regulatory domain"/>
    <property type="match status" value="1"/>
</dbReference>
<accession>A0A0B7IPP9</accession>
<dbReference type="AlphaFoldDB" id="A0A0B7IPP9"/>
<protein>
    <recommendedName>
        <fullName evidence="15">TonB-dependent receptor</fullName>
    </recommendedName>
</protein>
<evidence type="ECO:0000256" key="6">
    <source>
        <dbReference type="ARBA" id="ARBA00023136"/>
    </source>
</evidence>
<gene>
    <name evidence="13" type="ORF">CCAN11_2380021</name>
</gene>
<dbReference type="EMBL" id="CDOK01000155">
    <property type="protein sequence ID" value="CEN52002.1"/>
    <property type="molecule type" value="Genomic_DNA"/>
</dbReference>
<evidence type="ECO:0000259" key="11">
    <source>
        <dbReference type="Pfam" id="PF00593"/>
    </source>
</evidence>
<keyword evidence="5 9" id="KW-0798">TonB box</keyword>
<keyword evidence="7 8" id="KW-0998">Cell outer membrane</keyword>
<reference evidence="14" key="1">
    <citation type="submission" date="2015-01" db="EMBL/GenBank/DDBJ databases">
        <authorList>
            <person name="MANFREDI Pablo"/>
        </authorList>
    </citation>
    <scope>NUCLEOTIDE SEQUENCE [LARGE SCALE GENOMIC DNA]</scope>
    <source>
        <strain evidence="14">Cc11</strain>
    </source>
</reference>
<dbReference type="InterPro" id="IPR008969">
    <property type="entry name" value="CarboxyPept-like_regulatory"/>
</dbReference>
<keyword evidence="3 8" id="KW-1134">Transmembrane beta strand</keyword>
<evidence type="ECO:0000256" key="7">
    <source>
        <dbReference type="ARBA" id="ARBA00023237"/>
    </source>
</evidence>
<feature type="domain" description="TonB-dependent receptor-like beta-barrel" evidence="11">
    <location>
        <begin position="398"/>
        <end position="967"/>
    </location>
</feature>
<name>A0A0B7IPP9_9FLAO</name>
<evidence type="ECO:0000256" key="9">
    <source>
        <dbReference type="RuleBase" id="RU003357"/>
    </source>
</evidence>
<comment type="subcellular location">
    <subcellularLocation>
        <location evidence="1 8">Cell outer membrane</location>
        <topology evidence="1 8">Multi-pass membrane protein</topology>
    </subcellularLocation>
</comment>
<dbReference type="SUPFAM" id="SSF56935">
    <property type="entry name" value="Porins"/>
    <property type="match status" value="1"/>
</dbReference>
<dbReference type="Gene3D" id="2.40.170.20">
    <property type="entry name" value="TonB-dependent receptor, beta-barrel domain"/>
    <property type="match status" value="1"/>
</dbReference>